<dbReference type="HOGENOM" id="CLU_010189_4_3_1"/>
<dbReference type="GO" id="GO:0016887">
    <property type="term" value="F:ATP hydrolysis activity"/>
    <property type="evidence" value="ECO:0007669"/>
    <property type="project" value="InterPro"/>
</dbReference>
<protein>
    <recommendedName>
        <fullName evidence="17">AAA+ ATPase domain-containing protein</fullName>
    </recommendedName>
</protein>
<feature type="region of interest" description="Disordered" evidence="12">
    <location>
        <begin position="422"/>
        <end position="448"/>
    </location>
</feature>
<comment type="similarity">
    <text evidence="2">Belongs to the AAA ATPase family. BCS1 subfamily.</text>
</comment>
<reference evidence="15 16" key="1">
    <citation type="journal article" date="2014" name="BMC Genomics">
        <title>Comparative genome sequencing reveals chemotype-specific gene clusters in the toxigenic black mold Stachybotrys.</title>
        <authorList>
            <person name="Semeiks J."/>
            <person name="Borek D."/>
            <person name="Otwinowski Z."/>
            <person name="Grishin N.V."/>
        </authorList>
    </citation>
    <scope>NUCLEOTIDE SEQUENCE [LARGE SCALE GENOMIC DNA]</scope>
    <source>
        <strain evidence="15 16">IBT 40285</strain>
    </source>
</reference>
<sequence>MAKAMRQSIEAGTGQALALAKFFAEWKLPGASTLLSLATVLSFIFSQWSNVPALVAISSLWQPLTRRLTASVTLNADDRLTKEVIDWLAAKILWPRKARFWVAHSDRSEMEKMREQRRMYGPPRRQQNNERNEKIFFTPANQSTWFIFQGHIFLIHQKAPYTPPTAYKATHDDEALQIVCLGRSMGPIKDFLDTCRNFAGRHIESFVSIFTPSDGRWQEQNLQPVRPLETIHLEPEVKQDLIADICDYIDPRTRRFYAERGIPYRRGYLLHGPPGTGKTSLCIAIAGFIKLPLYILTISSLSRDQDLEFLFNCLPPKCLVLMEDIDAVRLERSNKRKSRRELRELADTDEHPCTLSGLLNVLDGVGSHEGRVVIMTANTPKLLDKALIRPGRIDKKIYLGNMSPSSARAMFLRILGDGKAARDASGRNTADEEKDTSSKSESLLGDHTKGQIVVDAQELQELADEFSAAIPDETFTPAQVQEYLLRQRSNAREAASKASGWVTEEKARMEAEAMEEAEERKKQAAEDKDSRPEADLGEVASTEGNA</sequence>
<comment type="subcellular location">
    <subcellularLocation>
        <location evidence="1">Mitochondrion inner membrane</location>
        <topology evidence="1">Single-pass membrane protein</topology>
    </subcellularLocation>
</comment>
<evidence type="ECO:0000256" key="4">
    <source>
        <dbReference type="ARBA" id="ARBA00022741"/>
    </source>
</evidence>
<dbReference type="InParanoid" id="A0A084R1Q8"/>
<dbReference type="InterPro" id="IPR003593">
    <property type="entry name" value="AAA+_ATPase"/>
</dbReference>
<feature type="compositionally biased region" description="Basic and acidic residues" evidence="12">
    <location>
        <begin position="518"/>
        <end position="534"/>
    </location>
</feature>
<keyword evidence="8" id="KW-1133">Transmembrane helix</keyword>
<evidence type="ECO:0000256" key="11">
    <source>
        <dbReference type="ARBA" id="ARBA00048778"/>
    </source>
</evidence>
<dbReference type="InterPro" id="IPR027417">
    <property type="entry name" value="P-loop_NTPase"/>
</dbReference>
<accession>A0A084R1Q8</accession>
<dbReference type="Pfam" id="PF00004">
    <property type="entry name" value="AAA"/>
    <property type="match status" value="1"/>
</dbReference>
<evidence type="ECO:0000256" key="9">
    <source>
        <dbReference type="ARBA" id="ARBA00023128"/>
    </source>
</evidence>
<evidence type="ECO:0000313" key="16">
    <source>
        <dbReference type="Proteomes" id="UP000028524"/>
    </source>
</evidence>
<evidence type="ECO:0000313" key="15">
    <source>
        <dbReference type="EMBL" id="KFA70143.1"/>
    </source>
</evidence>
<comment type="catalytic activity">
    <reaction evidence="11">
        <text>ATP + H2O = ADP + phosphate + H(+)</text>
        <dbReference type="Rhea" id="RHEA:13065"/>
        <dbReference type="ChEBI" id="CHEBI:15377"/>
        <dbReference type="ChEBI" id="CHEBI:15378"/>
        <dbReference type="ChEBI" id="CHEBI:30616"/>
        <dbReference type="ChEBI" id="CHEBI:43474"/>
        <dbReference type="ChEBI" id="CHEBI:456216"/>
    </reaction>
    <physiologicalReaction direction="left-to-right" evidence="11">
        <dbReference type="Rhea" id="RHEA:13066"/>
    </physiologicalReaction>
</comment>
<keyword evidence="16" id="KW-1185">Reference proteome</keyword>
<keyword evidence="5" id="KW-0999">Mitochondrion inner membrane</keyword>
<evidence type="ECO:0000256" key="2">
    <source>
        <dbReference type="ARBA" id="ARBA00007448"/>
    </source>
</evidence>
<feature type="region of interest" description="Disordered" evidence="12">
    <location>
        <begin position="493"/>
        <end position="546"/>
    </location>
</feature>
<keyword evidence="3" id="KW-0812">Transmembrane</keyword>
<dbReference type="STRING" id="1283841.A0A084R1Q8"/>
<evidence type="ECO:0000256" key="6">
    <source>
        <dbReference type="ARBA" id="ARBA00022801"/>
    </source>
</evidence>
<evidence type="ECO:0000256" key="1">
    <source>
        <dbReference type="ARBA" id="ARBA00004434"/>
    </source>
</evidence>
<dbReference type="SMART" id="SM00382">
    <property type="entry name" value="AAA"/>
    <property type="match status" value="1"/>
</dbReference>
<gene>
    <name evidence="15" type="ORF">S40285_06630</name>
</gene>
<evidence type="ECO:0000256" key="8">
    <source>
        <dbReference type="ARBA" id="ARBA00022989"/>
    </source>
</evidence>
<proteinExistence type="inferred from homology"/>
<dbReference type="EMBL" id="KL659302">
    <property type="protein sequence ID" value="KFA70143.1"/>
    <property type="molecule type" value="Genomic_DNA"/>
</dbReference>
<dbReference type="AlphaFoldDB" id="A0A084R1Q8"/>
<dbReference type="InterPro" id="IPR014851">
    <property type="entry name" value="BCS1_N"/>
</dbReference>
<dbReference type="GO" id="GO:0005743">
    <property type="term" value="C:mitochondrial inner membrane"/>
    <property type="evidence" value="ECO:0007669"/>
    <property type="project" value="UniProtKB-SubCell"/>
</dbReference>
<dbReference type="InterPro" id="IPR050747">
    <property type="entry name" value="Mitochondrial_chaperone_BCS1"/>
</dbReference>
<organism evidence="15 16">
    <name type="scientific">Stachybotrys chlorohalonatus (strain IBT 40285)</name>
    <dbReference type="NCBI Taxonomy" id="1283841"/>
    <lineage>
        <taxon>Eukaryota</taxon>
        <taxon>Fungi</taxon>
        <taxon>Dikarya</taxon>
        <taxon>Ascomycota</taxon>
        <taxon>Pezizomycotina</taxon>
        <taxon>Sordariomycetes</taxon>
        <taxon>Hypocreomycetidae</taxon>
        <taxon>Hypocreales</taxon>
        <taxon>Stachybotryaceae</taxon>
        <taxon>Stachybotrys</taxon>
    </lineage>
</organism>
<evidence type="ECO:0008006" key="17">
    <source>
        <dbReference type="Google" id="ProtNLM"/>
    </source>
</evidence>
<evidence type="ECO:0000256" key="7">
    <source>
        <dbReference type="ARBA" id="ARBA00022840"/>
    </source>
</evidence>
<keyword evidence="4" id="KW-0547">Nucleotide-binding</keyword>
<dbReference type="InterPro" id="IPR057495">
    <property type="entry name" value="AAA_lid_BCS1"/>
</dbReference>
<dbReference type="OrthoDB" id="10251412at2759"/>
<evidence type="ECO:0000259" key="14">
    <source>
        <dbReference type="SMART" id="SM01024"/>
    </source>
</evidence>
<dbReference type="Pfam" id="PF08740">
    <property type="entry name" value="BCS1_N"/>
    <property type="match status" value="1"/>
</dbReference>
<keyword evidence="7" id="KW-0067">ATP-binding</keyword>
<dbReference type="InterPro" id="IPR003959">
    <property type="entry name" value="ATPase_AAA_core"/>
</dbReference>
<evidence type="ECO:0000256" key="3">
    <source>
        <dbReference type="ARBA" id="ARBA00022692"/>
    </source>
</evidence>
<dbReference type="Gene3D" id="3.40.50.300">
    <property type="entry name" value="P-loop containing nucleotide triphosphate hydrolases"/>
    <property type="match status" value="1"/>
</dbReference>
<keyword evidence="10" id="KW-0472">Membrane</keyword>
<dbReference type="PANTHER" id="PTHR23070">
    <property type="entry name" value="BCS1 AAA-TYPE ATPASE"/>
    <property type="match status" value="1"/>
</dbReference>
<dbReference type="SUPFAM" id="SSF52540">
    <property type="entry name" value="P-loop containing nucleoside triphosphate hydrolases"/>
    <property type="match status" value="1"/>
</dbReference>
<dbReference type="GO" id="GO:0005524">
    <property type="term" value="F:ATP binding"/>
    <property type="evidence" value="ECO:0007669"/>
    <property type="project" value="UniProtKB-KW"/>
</dbReference>
<keyword evidence="9" id="KW-0496">Mitochondrion</keyword>
<evidence type="ECO:0000256" key="5">
    <source>
        <dbReference type="ARBA" id="ARBA00022792"/>
    </source>
</evidence>
<feature type="domain" description="AAA+ ATPase" evidence="13">
    <location>
        <begin position="264"/>
        <end position="403"/>
    </location>
</feature>
<name>A0A084R1Q8_STAC4</name>
<dbReference type="OMA" id="AKGMFER"/>
<dbReference type="Pfam" id="PF25426">
    <property type="entry name" value="AAA_lid_BCS1"/>
    <property type="match status" value="1"/>
</dbReference>
<evidence type="ECO:0000256" key="12">
    <source>
        <dbReference type="SAM" id="MobiDB-lite"/>
    </source>
</evidence>
<evidence type="ECO:0000256" key="10">
    <source>
        <dbReference type="ARBA" id="ARBA00023136"/>
    </source>
</evidence>
<evidence type="ECO:0000259" key="13">
    <source>
        <dbReference type="SMART" id="SM00382"/>
    </source>
</evidence>
<dbReference type="Proteomes" id="UP000028524">
    <property type="component" value="Unassembled WGS sequence"/>
</dbReference>
<keyword evidence="6" id="KW-0378">Hydrolase</keyword>
<feature type="domain" description="BCS1 N-terminal" evidence="14">
    <location>
        <begin position="35"/>
        <end position="231"/>
    </location>
</feature>
<dbReference type="SMART" id="SM01024">
    <property type="entry name" value="BCS1_N"/>
    <property type="match status" value="1"/>
</dbReference>